<sequence length="31" mass="3550">MDYRFIKGTSPSLLVFFHGTGGNKESMLFLR</sequence>
<organism evidence="1 2">
    <name type="scientific">Streptococcus suis</name>
    <dbReference type="NCBI Taxonomy" id="1307"/>
    <lineage>
        <taxon>Bacteria</taxon>
        <taxon>Bacillati</taxon>
        <taxon>Bacillota</taxon>
        <taxon>Bacilli</taxon>
        <taxon>Lactobacillales</taxon>
        <taxon>Streptococcaceae</taxon>
        <taxon>Streptococcus</taxon>
    </lineage>
</organism>
<proteinExistence type="predicted"/>
<dbReference type="EMBL" id="FISW01000002">
    <property type="protein sequence ID" value="CZA83287.1"/>
    <property type="molecule type" value="Genomic_DNA"/>
</dbReference>
<dbReference type="AlphaFoldDB" id="A0A822W061"/>
<evidence type="ECO:0000313" key="2">
    <source>
        <dbReference type="Proteomes" id="UP000075081"/>
    </source>
</evidence>
<protein>
    <recommendedName>
        <fullName evidence="3">Alpha/beta hydrolase</fullName>
    </recommendedName>
</protein>
<name>A0A822W061_STRSU</name>
<evidence type="ECO:0008006" key="3">
    <source>
        <dbReference type="Google" id="ProtNLM"/>
    </source>
</evidence>
<dbReference type="Proteomes" id="UP000075081">
    <property type="component" value="Unassembled WGS sequence"/>
</dbReference>
<reference evidence="1 2" key="1">
    <citation type="submission" date="2016-02" db="EMBL/GenBank/DDBJ databases">
        <authorList>
            <consortium name="Pathogen Informatics"/>
        </authorList>
    </citation>
    <scope>NUCLEOTIDE SEQUENCE [LARGE SCALE GENOMIC DNA]</scope>
    <source>
        <strain evidence="1 2">FX230</strain>
    </source>
</reference>
<accession>A0A822W061</accession>
<evidence type="ECO:0000313" key="1">
    <source>
        <dbReference type="EMBL" id="CZA83287.1"/>
    </source>
</evidence>
<gene>
    <name evidence="1" type="ORF">ERS156295_00385</name>
</gene>
<dbReference type="OMA" id="YINIPGS"/>
<comment type="caution">
    <text evidence="1">The sequence shown here is derived from an EMBL/GenBank/DDBJ whole genome shotgun (WGS) entry which is preliminary data.</text>
</comment>